<keyword evidence="15" id="KW-1185">Reference proteome</keyword>
<feature type="binding site" evidence="12">
    <location>
        <position position="56"/>
    </location>
    <ligand>
        <name>[4Fe-4S] cluster</name>
        <dbReference type="ChEBI" id="CHEBI:49883"/>
    </ligand>
</feature>
<dbReference type="RefSeq" id="WP_087081246.1">
    <property type="nucleotide sequence ID" value="NZ_CP020809.1"/>
</dbReference>
<dbReference type="PANTHER" id="PTHR38839">
    <property type="entry name" value="TRANSCRIPTIONAL REGULATOR WHID-RELATED"/>
    <property type="match status" value="1"/>
</dbReference>
<evidence type="ECO:0000256" key="5">
    <source>
        <dbReference type="ARBA" id="ARBA00022723"/>
    </source>
</evidence>
<feature type="binding site" evidence="12">
    <location>
        <position position="62"/>
    </location>
    <ligand>
        <name>[4Fe-4S] cluster</name>
        <dbReference type="ChEBI" id="CHEBI:49883"/>
    </ligand>
</feature>
<dbReference type="GO" id="GO:0035731">
    <property type="term" value="F:dinitrosyl-iron complex binding"/>
    <property type="evidence" value="ECO:0007669"/>
    <property type="project" value="UniProtKB-UniRule"/>
</dbReference>
<reference evidence="14 15" key="1">
    <citation type="submission" date="2017-04" db="EMBL/GenBank/DDBJ databases">
        <title>Whole Genome Sequence of 1,4-Dioxane Degrading Bacterium Mycobacterium dioxanotrophicus PH-06.</title>
        <authorList>
            <person name="He Y."/>
        </authorList>
    </citation>
    <scope>NUCLEOTIDE SEQUENCE [LARGE SCALE GENOMIC DNA]</scope>
    <source>
        <strain evidence="14 15">PH-06</strain>
    </source>
</reference>
<dbReference type="GO" id="GO:0005737">
    <property type="term" value="C:cytoplasm"/>
    <property type="evidence" value="ECO:0007669"/>
    <property type="project" value="UniProtKB-SubCell"/>
</dbReference>
<evidence type="ECO:0000256" key="1">
    <source>
        <dbReference type="ARBA" id="ARBA00004496"/>
    </source>
</evidence>
<accession>A0A1Y0CDM6</accession>
<keyword evidence="6 12" id="KW-0408">Iron</keyword>
<dbReference type="GO" id="GO:0003677">
    <property type="term" value="F:DNA binding"/>
    <property type="evidence" value="ECO:0007669"/>
    <property type="project" value="UniProtKB-UniRule"/>
</dbReference>
<sequence>MRLPQQLPGPNGDHWEWQLRARCRGVDSSVFFAPDGERGRARWVREERAKRLCLDCPVLAQCREHALTIAEPFGVWGGLSETERAPLAGSVAAIGDSRAPGVPDPER</sequence>
<dbReference type="InterPro" id="IPR003482">
    <property type="entry name" value="Whib"/>
</dbReference>
<dbReference type="GO" id="GO:0045454">
    <property type="term" value="P:cell redox homeostasis"/>
    <property type="evidence" value="ECO:0007669"/>
    <property type="project" value="TreeGrafter"/>
</dbReference>
<protein>
    <recommendedName>
        <fullName evidence="12">Transcriptional regulator WhiB</fullName>
    </recommendedName>
</protein>
<dbReference type="GO" id="GO:0045892">
    <property type="term" value="P:negative regulation of DNA-templated transcription"/>
    <property type="evidence" value="ECO:0007669"/>
    <property type="project" value="TreeGrafter"/>
</dbReference>
<dbReference type="PANTHER" id="PTHR38839:SF5">
    <property type="entry name" value="TRANSCRIPTIONAL REGULATOR WHID"/>
    <property type="match status" value="1"/>
</dbReference>
<dbReference type="PROSITE" id="PS51674">
    <property type="entry name" value="4FE4S_WBL"/>
    <property type="match status" value="1"/>
</dbReference>
<dbReference type="GO" id="GO:0046872">
    <property type="term" value="F:metal ion binding"/>
    <property type="evidence" value="ECO:0007669"/>
    <property type="project" value="UniProtKB-KW"/>
</dbReference>
<dbReference type="OrthoDB" id="4954884at2"/>
<evidence type="ECO:0000313" key="15">
    <source>
        <dbReference type="Proteomes" id="UP000195331"/>
    </source>
</evidence>
<comment type="PTM">
    <text evidence="12">The Fe-S cluster can be nitrosylated by nitric oxide (NO).</text>
</comment>
<feature type="domain" description="4Fe-4S Wbl-type" evidence="13">
    <location>
        <begin position="22"/>
        <end position="86"/>
    </location>
</feature>
<comment type="similarity">
    <text evidence="2 12">Belongs to the WhiB family.</text>
</comment>
<evidence type="ECO:0000313" key="14">
    <source>
        <dbReference type="EMBL" id="ART73232.1"/>
    </source>
</evidence>
<keyword evidence="9 12" id="KW-0238">DNA-binding</keyword>
<comment type="function">
    <text evidence="12">Acts as a transcriptional regulator. Probably redox-responsive. The apo- but not holo-form probably binds DNA.</text>
</comment>
<evidence type="ECO:0000256" key="12">
    <source>
        <dbReference type="HAMAP-Rule" id="MF_01479"/>
    </source>
</evidence>
<keyword evidence="8 12" id="KW-0805">Transcription regulation</keyword>
<evidence type="ECO:0000256" key="10">
    <source>
        <dbReference type="ARBA" id="ARBA00023157"/>
    </source>
</evidence>
<evidence type="ECO:0000256" key="6">
    <source>
        <dbReference type="ARBA" id="ARBA00023004"/>
    </source>
</evidence>
<proteinExistence type="inferred from homology"/>
<comment type="PTM">
    <text evidence="12">Upon Fe-S cluster removal intramolecular disulfide bonds are formed.</text>
</comment>
<feature type="binding site" evidence="12">
    <location>
        <position position="23"/>
    </location>
    <ligand>
        <name>[4Fe-4S] cluster</name>
        <dbReference type="ChEBI" id="CHEBI:49883"/>
    </ligand>
</feature>
<evidence type="ECO:0000256" key="8">
    <source>
        <dbReference type="ARBA" id="ARBA00023015"/>
    </source>
</evidence>
<dbReference type="AlphaFoldDB" id="A0A1Y0CDM6"/>
<dbReference type="KEGG" id="mdx:BTO20_36030"/>
<comment type="cofactor">
    <cofactor evidence="12">
        <name>[4Fe-4S] cluster</name>
        <dbReference type="ChEBI" id="CHEBI:49883"/>
    </cofactor>
    <text evidence="12">Binds 1 [4Fe-4S] cluster per subunit. Following nitrosylation of the [4Fe-4S] cluster binds 1 [4Fe-8(NO)] cluster per subunit.</text>
</comment>
<keyword evidence="4 12" id="KW-0963">Cytoplasm</keyword>
<evidence type="ECO:0000256" key="3">
    <source>
        <dbReference type="ARBA" id="ARBA00022485"/>
    </source>
</evidence>
<evidence type="ECO:0000256" key="7">
    <source>
        <dbReference type="ARBA" id="ARBA00023014"/>
    </source>
</evidence>
<gene>
    <name evidence="12" type="primary">whiB</name>
    <name evidence="14" type="ORF">BTO20_36030</name>
</gene>
<organism evidence="14 15">
    <name type="scientific">Mycobacterium dioxanotrophicus</name>
    <dbReference type="NCBI Taxonomy" id="482462"/>
    <lineage>
        <taxon>Bacteria</taxon>
        <taxon>Bacillati</taxon>
        <taxon>Actinomycetota</taxon>
        <taxon>Actinomycetes</taxon>
        <taxon>Mycobacteriales</taxon>
        <taxon>Mycobacteriaceae</taxon>
        <taxon>Mycobacterium</taxon>
    </lineage>
</organism>
<dbReference type="GO" id="GO:0047134">
    <property type="term" value="F:protein-disulfide reductase [NAD(P)H] activity"/>
    <property type="evidence" value="ECO:0007669"/>
    <property type="project" value="TreeGrafter"/>
</dbReference>
<evidence type="ECO:0000256" key="4">
    <source>
        <dbReference type="ARBA" id="ARBA00022490"/>
    </source>
</evidence>
<dbReference type="HAMAP" id="MF_01479">
    <property type="entry name" value="WhiB"/>
    <property type="match status" value="1"/>
</dbReference>
<keyword evidence="7 12" id="KW-0411">Iron-sulfur</keyword>
<dbReference type="EMBL" id="CP020809">
    <property type="protein sequence ID" value="ART73232.1"/>
    <property type="molecule type" value="Genomic_DNA"/>
</dbReference>
<name>A0A1Y0CDM6_9MYCO</name>
<dbReference type="GO" id="GO:0051539">
    <property type="term" value="F:4 iron, 4 sulfur cluster binding"/>
    <property type="evidence" value="ECO:0007669"/>
    <property type="project" value="UniProtKB-UniRule"/>
</dbReference>
<keyword evidence="5 12" id="KW-0479">Metal-binding</keyword>
<dbReference type="InterPro" id="IPR034768">
    <property type="entry name" value="4FE4S_WBL"/>
</dbReference>
<evidence type="ECO:0000256" key="11">
    <source>
        <dbReference type="ARBA" id="ARBA00023163"/>
    </source>
</evidence>
<evidence type="ECO:0000259" key="13">
    <source>
        <dbReference type="PROSITE" id="PS51674"/>
    </source>
</evidence>
<keyword evidence="3 12" id="KW-0004">4Fe-4S</keyword>
<comment type="subcellular location">
    <subcellularLocation>
        <location evidence="1 12">Cytoplasm</location>
    </subcellularLocation>
</comment>
<evidence type="ECO:0000256" key="2">
    <source>
        <dbReference type="ARBA" id="ARBA00006597"/>
    </source>
</evidence>
<dbReference type="Pfam" id="PF02467">
    <property type="entry name" value="Whib"/>
    <property type="match status" value="1"/>
</dbReference>
<evidence type="ECO:0000256" key="9">
    <source>
        <dbReference type="ARBA" id="ARBA00023125"/>
    </source>
</evidence>
<dbReference type="Proteomes" id="UP000195331">
    <property type="component" value="Chromosome"/>
</dbReference>
<keyword evidence="11 12" id="KW-0804">Transcription</keyword>
<feature type="binding site" evidence="12">
    <location>
        <position position="53"/>
    </location>
    <ligand>
        <name>[4Fe-4S] cluster</name>
        <dbReference type="ChEBI" id="CHEBI:49883"/>
    </ligand>
</feature>
<keyword evidence="10 12" id="KW-1015">Disulfide bond</keyword>